<organism evidence="2 3">
    <name type="scientific">Lolium multiflorum</name>
    <name type="common">Italian ryegrass</name>
    <name type="synonym">Lolium perenne subsp. multiflorum</name>
    <dbReference type="NCBI Taxonomy" id="4521"/>
    <lineage>
        <taxon>Eukaryota</taxon>
        <taxon>Viridiplantae</taxon>
        <taxon>Streptophyta</taxon>
        <taxon>Embryophyta</taxon>
        <taxon>Tracheophyta</taxon>
        <taxon>Spermatophyta</taxon>
        <taxon>Magnoliopsida</taxon>
        <taxon>Liliopsida</taxon>
        <taxon>Poales</taxon>
        <taxon>Poaceae</taxon>
        <taxon>BOP clade</taxon>
        <taxon>Pooideae</taxon>
        <taxon>Poodae</taxon>
        <taxon>Poeae</taxon>
        <taxon>Poeae Chloroplast Group 2 (Poeae type)</taxon>
        <taxon>Loliodinae</taxon>
        <taxon>Loliinae</taxon>
        <taxon>Lolium</taxon>
    </lineage>
</organism>
<reference evidence="2" key="1">
    <citation type="submission" date="2023-07" db="EMBL/GenBank/DDBJ databases">
        <title>A chromosome-level genome assembly of Lolium multiflorum.</title>
        <authorList>
            <person name="Chen Y."/>
            <person name="Copetti D."/>
            <person name="Kolliker R."/>
            <person name="Studer B."/>
        </authorList>
    </citation>
    <scope>NUCLEOTIDE SEQUENCE</scope>
    <source>
        <strain evidence="2">02402/16</strain>
        <tissue evidence="2">Leaf</tissue>
    </source>
</reference>
<evidence type="ECO:0000313" key="3">
    <source>
        <dbReference type="Proteomes" id="UP001231189"/>
    </source>
</evidence>
<dbReference type="Proteomes" id="UP001231189">
    <property type="component" value="Unassembled WGS sequence"/>
</dbReference>
<feature type="compositionally biased region" description="Polar residues" evidence="1">
    <location>
        <begin position="308"/>
        <end position="326"/>
    </location>
</feature>
<sequence length="495" mass="53384">MASSSSISSWRVTYARRPLAGGNQNNPFLDGVLIVHHARERLLLLNRAELVVDSRSLREKESIVLGGPVALPRHDVRIPPKPLPPSSLFDMEVRPTPIGGESEPRNSSTTFPASIDELFYSKAPNRSPMQSNLAAPPRPRGGHAIDPGRWGFHGLLGASPSTMSQGSPGPSAGLGLGPGAADFMAAIDRDGHTCSDLPPSIVHGGHRQTGPSNPRAYIPPGGGAAHWSNLDLLLEHLWGDSRVCSSPPRSSHSFGWWRGKVAGDPRSFAQVAAAPPMGDGGGRFGGGRGRNQPNRGRGRNVWQCDEAPQTSSNNLRASNSHSQQSNDRWEVAAWDSEKRRQEASSTGGGCLGDNFYDFYYEVDKIVVGKLPGDATNVTVGYLVQSPDASLEDNMEETHTELDPRMNSRRASVDMNSNIMEKVENVARKRNLEGLQKMEDRECLVGDADKMVQAAASVYSRSRGPATTAGQGQLLMITGPPLYHHSLLSQDVLKCC</sequence>
<dbReference type="AlphaFoldDB" id="A0AAD8SZK2"/>
<gene>
    <name evidence="2" type="ORF">QYE76_055360</name>
</gene>
<dbReference type="EMBL" id="JAUUTY010000003">
    <property type="protein sequence ID" value="KAK1667201.1"/>
    <property type="molecule type" value="Genomic_DNA"/>
</dbReference>
<feature type="compositionally biased region" description="Gly residues" evidence="1">
    <location>
        <begin position="278"/>
        <end position="289"/>
    </location>
</feature>
<feature type="region of interest" description="Disordered" evidence="1">
    <location>
        <begin position="271"/>
        <end position="330"/>
    </location>
</feature>
<evidence type="ECO:0000313" key="2">
    <source>
        <dbReference type="EMBL" id="KAK1667201.1"/>
    </source>
</evidence>
<evidence type="ECO:0000256" key="1">
    <source>
        <dbReference type="SAM" id="MobiDB-lite"/>
    </source>
</evidence>
<comment type="caution">
    <text evidence="2">The sequence shown here is derived from an EMBL/GenBank/DDBJ whole genome shotgun (WGS) entry which is preliminary data.</text>
</comment>
<protein>
    <submittedName>
        <fullName evidence="2">Uncharacterized protein</fullName>
    </submittedName>
</protein>
<keyword evidence="3" id="KW-1185">Reference proteome</keyword>
<name>A0AAD8SZK2_LOLMU</name>
<accession>A0AAD8SZK2</accession>
<proteinExistence type="predicted"/>